<keyword evidence="3" id="KW-1185">Reference proteome</keyword>
<evidence type="ECO:0000313" key="2">
    <source>
        <dbReference type="EMBL" id="ADU47294.1"/>
    </source>
</evidence>
<protein>
    <recommendedName>
        <fullName evidence="4">Lipoprotein</fullName>
    </recommendedName>
</protein>
<sequence length="305" mass="31132">MPSPRAAAALVLLGVVGLAGCDTPSSPHALRVATTTGVALSSEGATPAAAPTVASCPTPDANTTPAEAWAAAVSALEGADTSTYRVRSETALPVGTLTRSITVRVDESTQRAEFAGSFSAHKKDGEPVQTSVTLVMDGDEGYVHSPAWTGRQRGKWLRVNQALLAEAEIPLELQAVSSLPPQLASLEPHGVRELHGLRVIDGRISAEDGLSLLGLSHVAAMDPQLAESLTGMLGVSARLNNAGCLDTVELSGENSQVTGSSEAVPAAVLDALIRASTTVLYISSVGAPQSIAVPPPDAIVDGGRI</sequence>
<keyword evidence="1" id="KW-0732">Signal</keyword>
<dbReference type="AlphaFoldDB" id="E6SB33"/>
<feature type="signal peptide" evidence="1">
    <location>
        <begin position="1"/>
        <end position="21"/>
    </location>
</feature>
<dbReference type="EMBL" id="CP002343">
    <property type="protein sequence ID" value="ADU47294.1"/>
    <property type="molecule type" value="Genomic_DNA"/>
</dbReference>
<evidence type="ECO:0000313" key="3">
    <source>
        <dbReference type="Proteomes" id="UP000008914"/>
    </source>
</evidence>
<dbReference type="PROSITE" id="PS51257">
    <property type="entry name" value="PROKAR_LIPOPROTEIN"/>
    <property type="match status" value="1"/>
</dbReference>
<gene>
    <name evidence="2" type="ordered locus">Intca_0751</name>
</gene>
<organism evidence="2 3">
    <name type="scientific">Intrasporangium calvum (strain ATCC 23552 / DSM 43043 / JCM 3097 / NBRC 12989 / NCIMB 10167 / NRRL B-3866 / 7 KIP)</name>
    <dbReference type="NCBI Taxonomy" id="710696"/>
    <lineage>
        <taxon>Bacteria</taxon>
        <taxon>Bacillati</taxon>
        <taxon>Actinomycetota</taxon>
        <taxon>Actinomycetes</taxon>
        <taxon>Micrococcales</taxon>
        <taxon>Intrasporangiaceae</taxon>
        <taxon>Intrasporangium</taxon>
    </lineage>
</organism>
<dbReference type="KEGG" id="ica:Intca_0751"/>
<name>E6SB33_INTC7</name>
<accession>E6SB33</accession>
<evidence type="ECO:0000256" key="1">
    <source>
        <dbReference type="SAM" id="SignalP"/>
    </source>
</evidence>
<proteinExistence type="predicted"/>
<dbReference type="Proteomes" id="UP000008914">
    <property type="component" value="Chromosome"/>
</dbReference>
<feature type="chain" id="PRO_5003210985" description="Lipoprotein" evidence="1">
    <location>
        <begin position="22"/>
        <end position="305"/>
    </location>
</feature>
<dbReference type="HOGENOM" id="CLU_911470_0_0_11"/>
<reference evidence="2 3" key="1">
    <citation type="journal article" date="2010" name="Stand. Genomic Sci.">
        <title>Complete genome sequence of Intrasporangium calvum type strain (7 KIP).</title>
        <authorList>
            <person name="Del Rio T.G."/>
            <person name="Chertkov O."/>
            <person name="Yasawong M."/>
            <person name="Lucas S."/>
            <person name="Deshpande S."/>
            <person name="Cheng J.F."/>
            <person name="Detter C."/>
            <person name="Tapia R."/>
            <person name="Han C."/>
            <person name="Goodwin L."/>
            <person name="Pitluck S."/>
            <person name="Liolios K."/>
            <person name="Ivanova N."/>
            <person name="Mavromatis K."/>
            <person name="Pati A."/>
            <person name="Chen A."/>
            <person name="Palaniappan K."/>
            <person name="Land M."/>
            <person name="Hauser L."/>
            <person name="Chang Y.J."/>
            <person name="Jeffries C.D."/>
            <person name="Rohde M."/>
            <person name="Pukall R."/>
            <person name="Sikorski J."/>
            <person name="Goker M."/>
            <person name="Woyke T."/>
            <person name="Bristow J."/>
            <person name="Eisen J.A."/>
            <person name="Markowitz V."/>
            <person name="Hugenholtz P."/>
            <person name="Kyrpides N.C."/>
            <person name="Klenk H.P."/>
            <person name="Lapidus A."/>
        </authorList>
    </citation>
    <scope>NUCLEOTIDE SEQUENCE [LARGE SCALE GENOMIC DNA]</scope>
    <source>
        <strain evidence="3">ATCC 23552 / DSM 43043 / JCM 3097 / NBRC 12989 / 7 KIP</strain>
    </source>
</reference>
<dbReference type="RefSeq" id="WP_013491614.1">
    <property type="nucleotide sequence ID" value="NC_014830.1"/>
</dbReference>
<evidence type="ECO:0008006" key="4">
    <source>
        <dbReference type="Google" id="ProtNLM"/>
    </source>
</evidence>